<dbReference type="GO" id="GO:0005829">
    <property type="term" value="C:cytosol"/>
    <property type="evidence" value="ECO:0007669"/>
    <property type="project" value="UniProtKB-ARBA"/>
</dbReference>
<dbReference type="Gene3D" id="3.20.20.100">
    <property type="entry name" value="NADP-dependent oxidoreductase domain"/>
    <property type="match status" value="1"/>
</dbReference>
<dbReference type="InterPro" id="IPR036812">
    <property type="entry name" value="NAD(P)_OxRdtase_dom_sf"/>
</dbReference>
<reference evidence="3 4" key="1">
    <citation type="submission" date="2015-03" db="EMBL/GenBank/DDBJ databases">
        <authorList>
            <person name="Hassan Y.I."/>
            <person name="Lepp D."/>
            <person name="Li X.-Z."/>
            <person name="Zhou T."/>
        </authorList>
    </citation>
    <scope>NUCLEOTIDE SEQUENCE [LARGE SCALE GENOMIC DNA]</scope>
    <source>
        <strain evidence="3 4">BD-c194</strain>
    </source>
</reference>
<dbReference type="PRINTS" id="PR00069">
    <property type="entry name" value="ALDKETRDTASE"/>
</dbReference>
<evidence type="ECO:0000259" key="2">
    <source>
        <dbReference type="Pfam" id="PF00248"/>
    </source>
</evidence>
<evidence type="ECO:0000313" key="3">
    <source>
        <dbReference type="EMBL" id="KKB13316.1"/>
    </source>
</evidence>
<dbReference type="InterPro" id="IPR023210">
    <property type="entry name" value="NADP_OxRdtase_dom"/>
</dbReference>
<dbReference type="AlphaFoldDB" id="A0A0F5FWQ1"/>
<evidence type="ECO:0000256" key="1">
    <source>
        <dbReference type="ARBA" id="ARBA00023002"/>
    </source>
</evidence>
<keyword evidence="4" id="KW-1185">Reference proteome</keyword>
<evidence type="ECO:0000313" key="4">
    <source>
        <dbReference type="Proteomes" id="UP000033632"/>
    </source>
</evidence>
<dbReference type="RefSeq" id="WP_046106977.1">
    <property type="nucleotide sequence ID" value="NZ_JZEX01000039.1"/>
</dbReference>
<dbReference type="CDD" id="cd19079">
    <property type="entry name" value="AKR_EcYajO-like"/>
    <property type="match status" value="1"/>
</dbReference>
<dbReference type="FunFam" id="3.20.20.100:FF:000004">
    <property type="entry name" value="Oxidoreductase, aldo/keto reductase"/>
    <property type="match status" value="1"/>
</dbReference>
<dbReference type="EMBL" id="JZEX01000039">
    <property type="protein sequence ID" value="KKB13316.1"/>
    <property type="molecule type" value="Genomic_DNA"/>
</dbReference>
<dbReference type="OrthoDB" id="8394608at2"/>
<dbReference type="GO" id="GO:0016491">
    <property type="term" value="F:oxidoreductase activity"/>
    <property type="evidence" value="ECO:0007669"/>
    <property type="project" value="UniProtKB-KW"/>
</dbReference>
<comment type="caution">
    <text evidence="3">The sequence shown here is derived from an EMBL/GenBank/DDBJ whole genome shotgun (WGS) entry which is preliminary data.</text>
</comment>
<dbReference type="PANTHER" id="PTHR43364:SF4">
    <property type="entry name" value="NAD(P)-LINKED OXIDOREDUCTASE SUPERFAMILY PROTEIN"/>
    <property type="match status" value="1"/>
</dbReference>
<sequence length="326" mass="36349">MDYVNLGRTGLKVSRLSLGCMTFGSPDWQPWVLDEAASRPIIEKALDLGINFFDTADMYSKGASEEIVGKVLSGVPRHKLVIASKLYNPMTEDPNDKGLSRKHVFEAVDASLKRLGTDYIDLYQIHRFDYDTPLEESLDALNDVVRAGKVRYLGASSMHAWQFMKALGLQRARGWAPFVCMQNHYNLLYREEEREMLPLCRSEGIGVIPWSPLARGRLAGRQGEAAQSTRAQTDSTAVRLYDRDRTPEDEAIVAAVKRVAERHGRPMAQIAYAWVASRPGITAPIVGISKLHQFDDAVGALDVKLTDEDVAEMEAPYRPKAVAGHF</sequence>
<dbReference type="PATRIC" id="fig|443610.3.peg.2941"/>
<dbReference type="InterPro" id="IPR020471">
    <property type="entry name" value="AKR"/>
</dbReference>
<dbReference type="SUPFAM" id="SSF51430">
    <property type="entry name" value="NAD(P)-linked oxidoreductase"/>
    <property type="match status" value="1"/>
</dbReference>
<gene>
    <name evidence="3" type="ORF">VE25_02330</name>
</gene>
<protein>
    <submittedName>
        <fullName evidence="3">Aldo/keto reductase</fullName>
    </submittedName>
</protein>
<name>A0A0F5FWQ1_9HYPH</name>
<dbReference type="STRING" id="443610.VE25_02330"/>
<organism evidence="3 4">
    <name type="scientific">Devosia geojensis</name>
    <dbReference type="NCBI Taxonomy" id="443610"/>
    <lineage>
        <taxon>Bacteria</taxon>
        <taxon>Pseudomonadati</taxon>
        <taxon>Pseudomonadota</taxon>
        <taxon>Alphaproteobacteria</taxon>
        <taxon>Hyphomicrobiales</taxon>
        <taxon>Devosiaceae</taxon>
        <taxon>Devosia</taxon>
    </lineage>
</organism>
<accession>A0A0F5FWQ1</accession>
<proteinExistence type="predicted"/>
<dbReference type="InterPro" id="IPR050523">
    <property type="entry name" value="AKR_Detox_Biosynth"/>
</dbReference>
<dbReference type="Proteomes" id="UP000033632">
    <property type="component" value="Unassembled WGS sequence"/>
</dbReference>
<feature type="domain" description="NADP-dependent oxidoreductase" evidence="2">
    <location>
        <begin position="15"/>
        <end position="315"/>
    </location>
</feature>
<keyword evidence="1" id="KW-0560">Oxidoreductase</keyword>
<dbReference type="Pfam" id="PF00248">
    <property type="entry name" value="Aldo_ket_red"/>
    <property type="match status" value="1"/>
</dbReference>
<dbReference type="PANTHER" id="PTHR43364">
    <property type="entry name" value="NADH-SPECIFIC METHYLGLYOXAL REDUCTASE-RELATED"/>
    <property type="match status" value="1"/>
</dbReference>